<reference evidence="16" key="1">
    <citation type="submission" date="2025-08" db="UniProtKB">
        <authorList>
            <consortium name="RefSeq"/>
        </authorList>
    </citation>
    <scope>IDENTIFICATION</scope>
    <source>
        <tissue evidence="16">Leaf</tissue>
    </source>
</reference>
<sequence>MKSLLFSISPFIFVVLFALSWATSAYADESFLDCLSLHSKDYSSISKVVYTQNNSSYSSVLESTIRNFRFTAPTTPKPLVIVTPLDVSHIQATIYCSRKHGLQIRTRSGGHDFEGLSYVSEVPFVIVDMVNLRSVDIDVKNRVAWVQSGAVLGELYYKIAATSNTLAFPAGLCPTVGIGGYLSGGGYGILFRKYGLATDNVIDAQLVDVNGRVLDRKSMGEDLFWAIRGGGGGSFGIVVAWKVQLVSVPATMTVFSINKTLEQNATKLVHRWQSVAPKLPDGFYSGVTLTRVNSSQDGKKTILASFHSSFLGGIDELVPLMQERFPELGLVREDCIEMSWIESILYMGQLSNETLDILLDRTFQSPLLSPSFKSKSDYVKKPIPEIAFQGLWSKLFEEEARFASLSFIAYGGIMDE</sequence>
<dbReference type="Gene3D" id="3.40.462.20">
    <property type="match status" value="1"/>
</dbReference>
<keyword evidence="5" id="KW-0964">Secreted</keyword>
<dbReference type="InterPro" id="IPR016169">
    <property type="entry name" value="FAD-bd_PCMH_sub2"/>
</dbReference>
<dbReference type="PROSITE" id="PS51387">
    <property type="entry name" value="FAD_PCMH"/>
    <property type="match status" value="1"/>
</dbReference>
<feature type="chain" id="PRO_5026663972" evidence="13">
    <location>
        <begin position="28"/>
        <end position="416"/>
    </location>
</feature>
<keyword evidence="8" id="KW-0547">Nucleotide-binding</keyword>
<dbReference type="FunFam" id="3.30.43.10:FF:000004">
    <property type="entry name" value="Berberine bridge enzyme-like 15"/>
    <property type="match status" value="1"/>
</dbReference>
<feature type="signal peptide" evidence="13">
    <location>
        <begin position="1"/>
        <end position="27"/>
    </location>
</feature>
<keyword evidence="4" id="KW-0134">Cell wall</keyword>
<dbReference type="PANTHER" id="PTHR32448">
    <property type="entry name" value="OS08G0158400 PROTEIN"/>
    <property type="match status" value="1"/>
</dbReference>
<evidence type="ECO:0000256" key="2">
    <source>
        <dbReference type="ARBA" id="ARBA00004191"/>
    </source>
</evidence>
<evidence type="ECO:0000256" key="9">
    <source>
        <dbReference type="ARBA" id="ARBA00022827"/>
    </source>
</evidence>
<dbReference type="Gene3D" id="3.30.465.10">
    <property type="match status" value="1"/>
</dbReference>
<evidence type="ECO:0000256" key="5">
    <source>
        <dbReference type="ARBA" id="ARBA00022525"/>
    </source>
</evidence>
<proteinExistence type="inferred from homology"/>
<evidence type="ECO:0000256" key="1">
    <source>
        <dbReference type="ARBA" id="ARBA00001974"/>
    </source>
</evidence>
<evidence type="ECO:0000256" key="13">
    <source>
        <dbReference type="SAM" id="SignalP"/>
    </source>
</evidence>
<dbReference type="GeneID" id="110421399"/>
<dbReference type="Gene3D" id="3.30.43.10">
    <property type="entry name" value="Uridine Diphospho-n-acetylenolpyruvylglucosamine Reductase, domain 2"/>
    <property type="match status" value="1"/>
</dbReference>
<keyword evidence="6" id="KW-0285">Flavoprotein</keyword>
<evidence type="ECO:0000256" key="12">
    <source>
        <dbReference type="ARBA" id="ARBA00023180"/>
    </source>
</evidence>
<dbReference type="RefSeq" id="XP_021290670.1">
    <property type="nucleotide sequence ID" value="XM_021434995.1"/>
</dbReference>
<gene>
    <name evidence="16" type="primary">LOC110421399</name>
</gene>
<evidence type="ECO:0000256" key="10">
    <source>
        <dbReference type="ARBA" id="ARBA00023002"/>
    </source>
</evidence>
<dbReference type="Pfam" id="PF01565">
    <property type="entry name" value="FAD_binding_4"/>
    <property type="match status" value="1"/>
</dbReference>
<evidence type="ECO:0000256" key="8">
    <source>
        <dbReference type="ARBA" id="ARBA00022741"/>
    </source>
</evidence>
<dbReference type="SUPFAM" id="SSF56176">
    <property type="entry name" value="FAD-binding/transporter-associated domain-like"/>
    <property type="match status" value="1"/>
</dbReference>
<keyword evidence="11" id="KW-1015">Disulfide bond</keyword>
<evidence type="ECO:0000259" key="14">
    <source>
        <dbReference type="PROSITE" id="PS51387"/>
    </source>
</evidence>
<dbReference type="AlphaFoldDB" id="A0A6J1AUQ6"/>
<protein>
    <submittedName>
        <fullName evidence="16">Berberine bridge enzyme-like 18</fullName>
    </submittedName>
</protein>
<evidence type="ECO:0000313" key="15">
    <source>
        <dbReference type="Proteomes" id="UP000504621"/>
    </source>
</evidence>
<evidence type="ECO:0000256" key="11">
    <source>
        <dbReference type="ARBA" id="ARBA00023157"/>
    </source>
</evidence>
<evidence type="ECO:0000313" key="16">
    <source>
        <dbReference type="RefSeq" id="XP_021290670.1"/>
    </source>
</evidence>
<dbReference type="InterPro" id="IPR036318">
    <property type="entry name" value="FAD-bd_PCMH-like_sf"/>
</dbReference>
<evidence type="ECO:0000256" key="7">
    <source>
        <dbReference type="ARBA" id="ARBA00022729"/>
    </source>
</evidence>
<name>A0A6J1AUQ6_9ROSI</name>
<keyword evidence="12" id="KW-0325">Glycoprotein</keyword>
<dbReference type="OrthoDB" id="407275at2759"/>
<comment type="subcellular location">
    <subcellularLocation>
        <location evidence="2">Secreted</location>
        <location evidence="2">Cell wall</location>
    </subcellularLocation>
</comment>
<organism evidence="15 16">
    <name type="scientific">Herrania umbratica</name>
    <dbReference type="NCBI Taxonomy" id="108875"/>
    <lineage>
        <taxon>Eukaryota</taxon>
        <taxon>Viridiplantae</taxon>
        <taxon>Streptophyta</taxon>
        <taxon>Embryophyta</taxon>
        <taxon>Tracheophyta</taxon>
        <taxon>Spermatophyta</taxon>
        <taxon>Magnoliopsida</taxon>
        <taxon>eudicotyledons</taxon>
        <taxon>Gunneridae</taxon>
        <taxon>Pentapetalae</taxon>
        <taxon>rosids</taxon>
        <taxon>malvids</taxon>
        <taxon>Malvales</taxon>
        <taxon>Malvaceae</taxon>
        <taxon>Byttnerioideae</taxon>
        <taxon>Herrania</taxon>
    </lineage>
</organism>
<feature type="domain" description="FAD-binding PCMH-type" evidence="14">
    <location>
        <begin position="74"/>
        <end position="248"/>
    </location>
</feature>
<dbReference type="InterPro" id="IPR016166">
    <property type="entry name" value="FAD-bd_PCMH"/>
</dbReference>
<keyword evidence="10" id="KW-0560">Oxidoreductase</keyword>
<comment type="cofactor">
    <cofactor evidence="1">
        <name>FAD</name>
        <dbReference type="ChEBI" id="CHEBI:57692"/>
    </cofactor>
</comment>
<keyword evidence="7 13" id="KW-0732">Signal</keyword>
<accession>A0A6J1AUQ6</accession>
<evidence type="ECO:0000256" key="3">
    <source>
        <dbReference type="ARBA" id="ARBA00005466"/>
    </source>
</evidence>
<feature type="non-terminal residue" evidence="16">
    <location>
        <position position="416"/>
    </location>
</feature>
<dbReference type="GO" id="GO:0071949">
    <property type="term" value="F:FAD binding"/>
    <property type="evidence" value="ECO:0007669"/>
    <property type="project" value="InterPro"/>
</dbReference>
<evidence type="ECO:0000256" key="4">
    <source>
        <dbReference type="ARBA" id="ARBA00022512"/>
    </source>
</evidence>
<evidence type="ECO:0000256" key="6">
    <source>
        <dbReference type="ARBA" id="ARBA00022630"/>
    </source>
</evidence>
<keyword evidence="9" id="KW-0274">FAD</keyword>
<dbReference type="Proteomes" id="UP000504621">
    <property type="component" value="Unplaced"/>
</dbReference>
<dbReference type="GO" id="GO:0016491">
    <property type="term" value="F:oxidoreductase activity"/>
    <property type="evidence" value="ECO:0007669"/>
    <property type="project" value="UniProtKB-KW"/>
</dbReference>
<dbReference type="InterPro" id="IPR006094">
    <property type="entry name" value="Oxid_FAD_bind_N"/>
</dbReference>
<keyword evidence="15" id="KW-1185">Reference proteome</keyword>
<comment type="similarity">
    <text evidence="3">Belongs to the oxygen-dependent FAD-linked oxidoreductase family.</text>
</comment>
<dbReference type="InterPro" id="IPR016167">
    <property type="entry name" value="FAD-bd_PCMH_sub1"/>
</dbReference>